<evidence type="ECO:0000313" key="4">
    <source>
        <dbReference type="Proteomes" id="UP000500895"/>
    </source>
</evidence>
<evidence type="ECO:0000256" key="1">
    <source>
        <dbReference type="SAM" id="MobiDB-lite"/>
    </source>
</evidence>
<accession>A0A6G9A906</accession>
<dbReference type="Proteomes" id="UP000500895">
    <property type="component" value="Chromosome"/>
</dbReference>
<dbReference type="InterPro" id="IPR046284">
    <property type="entry name" value="DUF6321"/>
</dbReference>
<proteinExistence type="predicted"/>
<feature type="region of interest" description="Disordered" evidence="1">
    <location>
        <begin position="1"/>
        <end position="140"/>
    </location>
</feature>
<name>A0A6G9A906_9BRAD</name>
<feature type="compositionally biased region" description="Basic residues" evidence="1">
    <location>
        <begin position="8"/>
        <end position="23"/>
    </location>
</feature>
<reference evidence="3 4" key="1">
    <citation type="journal article" date="2020" name="Int. J. Syst. Evol. Microbiol.">
        <title>Description and complete genome sequences of Bradyrhizobium symbiodeficiens sp. nov., a non-symbiotic bacterium associated with legumes native to Canada.</title>
        <authorList>
            <person name="Bromfield E.S.P."/>
            <person name="Cloutier S."/>
            <person name="Nguyen H.D.T."/>
        </authorList>
    </citation>
    <scope>NUCLEOTIDE SEQUENCE [LARGE SCALE GENOMIC DNA]</scope>
    <source>
        <strain evidence="3 4">101S1MB</strain>
    </source>
</reference>
<feature type="domain" description="DUF6321" evidence="2">
    <location>
        <begin position="101"/>
        <end position="176"/>
    </location>
</feature>
<protein>
    <submittedName>
        <fullName evidence="3">DUF6321 domain-containing protein</fullName>
    </submittedName>
</protein>
<dbReference type="AlphaFoldDB" id="A0A6G9A906"/>
<feature type="compositionally biased region" description="Basic residues" evidence="1">
    <location>
        <begin position="54"/>
        <end position="97"/>
    </location>
</feature>
<dbReference type="Pfam" id="PF19846">
    <property type="entry name" value="DUF6321"/>
    <property type="match status" value="1"/>
</dbReference>
<dbReference type="EMBL" id="CP050066">
    <property type="protein sequence ID" value="QIP08804.1"/>
    <property type="molecule type" value="Genomic_DNA"/>
</dbReference>
<evidence type="ECO:0000259" key="2">
    <source>
        <dbReference type="Pfam" id="PF19846"/>
    </source>
</evidence>
<dbReference type="RefSeq" id="WP_166468779.1">
    <property type="nucleotide sequence ID" value="NZ_CP050066.2"/>
</dbReference>
<organism evidence="3 4">
    <name type="scientific">Bradyrhizobium symbiodeficiens</name>
    <dbReference type="NCBI Taxonomy" id="1404367"/>
    <lineage>
        <taxon>Bacteria</taxon>
        <taxon>Pseudomonadati</taxon>
        <taxon>Pseudomonadota</taxon>
        <taxon>Alphaproteobacteria</taxon>
        <taxon>Hyphomicrobiales</taxon>
        <taxon>Nitrobacteraceae</taxon>
        <taxon>Bradyrhizobium</taxon>
    </lineage>
</organism>
<feature type="compositionally biased region" description="Basic residues" evidence="1">
    <location>
        <begin position="33"/>
        <end position="42"/>
    </location>
</feature>
<gene>
    <name evidence="3" type="ORF">HAV00_22185</name>
</gene>
<evidence type="ECO:0000313" key="3">
    <source>
        <dbReference type="EMBL" id="QIP08804.1"/>
    </source>
</evidence>
<sequence length="206" mass="22885">MAKTPRAPWKRSNPRKRAGKASRHLSPAQKSAAKARARRAGRRYPNLVDNMRMAAKKTSRKKTSKKPSKAKSAKKSAKKTRKRTAKKTAKSSRKRKASAREKDPRGGLTAAGRKAFARKQGAHLRPGVTKTEAEMTPQEMRRKGSWAVRFYGRAKLPPLVDAKGRPTRHALSAHAWGEPVPKTVAAARRLAAKGERLLARYRRAKG</sequence>